<dbReference type="Proteomes" id="UP000035929">
    <property type="component" value="Unassembled WGS sequence"/>
</dbReference>
<dbReference type="AlphaFoldDB" id="A0A0J6S7Y3"/>
<sequence length="119" mass="11963">MGRQQTREATRLPVRQPGHGEAVLRGRTSGDAVIEATGGPACGSSKPPGGSTASSPMIGLPGLDGRRMITKPFAIDALAATVQAVQDPGDDCPGAAPAGRGAFATDPEPRGFLAGMALR</sequence>
<reference evidence="2 3" key="1">
    <citation type="submission" date="2015-03" db="EMBL/GenBank/DDBJ databases">
        <title>Genome sequencing of Methylobacterium aquaticum DSM16371 type strain.</title>
        <authorList>
            <person name="Chaudhry V."/>
            <person name="Patil P.B."/>
        </authorList>
    </citation>
    <scope>NUCLEOTIDE SEQUENCE [LARGE SCALE GENOMIC DNA]</scope>
    <source>
        <strain evidence="2 3">DSM 16371</strain>
    </source>
</reference>
<protein>
    <submittedName>
        <fullName evidence="2">Uncharacterized protein</fullName>
    </submittedName>
</protein>
<feature type="region of interest" description="Disordered" evidence="1">
    <location>
        <begin position="1"/>
        <end position="58"/>
    </location>
</feature>
<feature type="region of interest" description="Disordered" evidence="1">
    <location>
        <begin position="89"/>
        <end position="108"/>
    </location>
</feature>
<proteinExistence type="predicted"/>
<comment type="caution">
    <text evidence="2">The sequence shown here is derived from an EMBL/GenBank/DDBJ whole genome shotgun (WGS) entry which is preliminary data.</text>
</comment>
<evidence type="ECO:0000313" key="2">
    <source>
        <dbReference type="EMBL" id="KMO29752.1"/>
    </source>
</evidence>
<accession>A0A0J6S7Y3</accession>
<evidence type="ECO:0000313" key="3">
    <source>
        <dbReference type="Proteomes" id="UP000035929"/>
    </source>
</evidence>
<dbReference type="RefSeq" id="WP_048466257.1">
    <property type="nucleotide sequence ID" value="NZ_LABX01000195.1"/>
</dbReference>
<dbReference type="PATRIC" id="fig|270351.6.peg.2667"/>
<gene>
    <name evidence="2" type="ORF">VP06_23775</name>
</gene>
<feature type="compositionally biased region" description="Basic and acidic residues" evidence="1">
    <location>
        <begin position="1"/>
        <end position="10"/>
    </location>
</feature>
<organism evidence="2 3">
    <name type="scientific">Methylobacterium aquaticum</name>
    <dbReference type="NCBI Taxonomy" id="270351"/>
    <lineage>
        <taxon>Bacteria</taxon>
        <taxon>Pseudomonadati</taxon>
        <taxon>Pseudomonadota</taxon>
        <taxon>Alphaproteobacteria</taxon>
        <taxon>Hyphomicrobiales</taxon>
        <taxon>Methylobacteriaceae</taxon>
        <taxon>Methylobacterium</taxon>
    </lineage>
</organism>
<name>A0A0J6S7Y3_9HYPH</name>
<dbReference type="EMBL" id="LABX01000195">
    <property type="protein sequence ID" value="KMO29752.1"/>
    <property type="molecule type" value="Genomic_DNA"/>
</dbReference>
<evidence type="ECO:0000256" key="1">
    <source>
        <dbReference type="SAM" id="MobiDB-lite"/>
    </source>
</evidence>